<dbReference type="SUPFAM" id="SSF51556">
    <property type="entry name" value="Metallo-dependent hydrolases"/>
    <property type="match status" value="1"/>
</dbReference>
<dbReference type="Gene3D" id="2.30.40.10">
    <property type="entry name" value="Urease, subunit C, domain 1"/>
    <property type="match status" value="1"/>
</dbReference>
<keyword evidence="3" id="KW-1185">Reference proteome</keyword>
<protein>
    <submittedName>
        <fullName evidence="2">Amidohydrolase family protein</fullName>
    </submittedName>
</protein>
<dbReference type="Proteomes" id="UP000199060">
    <property type="component" value="Unassembled WGS sequence"/>
</dbReference>
<dbReference type="AlphaFoldDB" id="A0A1G6TB18"/>
<dbReference type="Gene3D" id="3.40.50.10910">
    <property type="entry name" value="Amidohydrolase"/>
    <property type="match status" value="1"/>
</dbReference>
<evidence type="ECO:0000313" key="3">
    <source>
        <dbReference type="Proteomes" id="UP000199060"/>
    </source>
</evidence>
<dbReference type="InterPro" id="IPR051781">
    <property type="entry name" value="Metallo-dep_Hydrolase"/>
</dbReference>
<dbReference type="GO" id="GO:0016810">
    <property type="term" value="F:hydrolase activity, acting on carbon-nitrogen (but not peptide) bonds"/>
    <property type="evidence" value="ECO:0007669"/>
    <property type="project" value="InterPro"/>
</dbReference>
<dbReference type="InterPro" id="IPR032466">
    <property type="entry name" value="Metal_Hydrolase"/>
</dbReference>
<evidence type="ECO:0000259" key="1">
    <source>
        <dbReference type="Pfam" id="PF01979"/>
    </source>
</evidence>
<dbReference type="Pfam" id="PF01979">
    <property type="entry name" value="Amidohydro_1"/>
    <property type="match status" value="1"/>
</dbReference>
<dbReference type="Gene3D" id="3.30.110.90">
    <property type="entry name" value="Amidohydrolase"/>
    <property type="match status" value="1"/>
</dbReference>
<dbReference type="InterPro" id="IPR006680">
    <property type="entry name" value="Amidohydro-rel"/>
</dbReference>
<dbReference type="PANTHER" id="PTHR43135">
    <property type="entry name" value="ALPHA-D-RIBOSE 1-METHYLPHOSPHONATE 5-TRIPHOSPHATE DIPHOSPHATASE"/>
    <property type="match status" value="1"/>
</dbReference>
<accession>A0A1G6TB18</accession>
<dbReference type="STRING" id="686796.SAMN04488104_102140"/>
<keyword evidence="2" id="KW-0378">Hydrolase</keyword>
<proteinExistence type="predicted"/>
<name>A0A1G6TB18_9BACT</name>
<dbReference type="InterPro" id="IPR011059">
    <property type="entry name" value="Metal-dep_hydrolase_composite"/>
</dbReference>
<feature type="domain" description="Amidohydrolase-related" evidence="1">
    <location>
        <begin position="76"/>
        <end position="435"/>
    </location>
</feature>
<reference evidence="3" key="1">
    <citation type="submission" date="2016-10" db="EMBL/GenBank/DDBJ databases">
        <authorList>
            <person name="Varghese N."/>
            <person name="Submissions S."/>
        </authorList>
    </citation>
    <scope>NUCLEOTIDE SEQUENCE [LARGE SCALE GENOMIC DNA]</scope>
    <source>
        <strain evidence="3">DSM 23095</strain>
    </source>
</reference>
<evidence type="ECO:0000313" key="2">
    <source>
        <dbReference type="EMBL" id="SDD25667.1"/>
    </source>
</evidence>
<dbReference type="Gene3D" id="1.20.58.520">
    <property type="entry name" value="Amidohydrolase"/>
    <property type="match status" value="1"/>
</dbReference>
<dbReference type="OrthoDB" id="9797498at2"/>
<organism evidence="2 3">
    <name type="scientific">Algoriphagus faecimaris</name>
    <dbReference type="NCBI Taxonomy" id="686796"/>
    <lineage>
        <taxon>Bacteria</taxon>
        <taxon>Pseudomonadati</taxon>
        <taxon>Bacteroidota</taxon>
        <taxon>Cytophagia</taxon>
        <taxon>Cytophagales</taxon>
        <taxon>Cyclobacteriaceae</taxon>
        <taxon>Algoriphagus</taxon>
    </lineage>
</organism>
<gene>
    <name evidence="2" type="ORF">SAMN04488104_102140</name>
</gene>
<sequence length="455" mass="50964">MRYYVISLLLIFYSAFAVEAQDLLVTNVHVISMENDQVLKDQALYISEGKIQKIIPLTAQTPRMSADQVIDGNGAYIFPGLAEFHAHLPVANDGSTQLQEESMWLYLANGVLRIRSMLGHPSHLELKRMVQSGETEGPRVYIAGPSFNGNSVSSPEQAAQMVIDQKKAGYDHLKIHPGVELDEMWEIAKTAKEENIPFGGHVPLAVGIENALGSGFKSVEHMDGYLEGLLPDDLEIDPTTSGPFNLKLADQVLMEKLPDLIVKTLQQGTYIAPTLTLFDRYFGYIPADEFRLAPEMKYLPGPLIQQWVNTKKQLERAGMLDREFVAPYLAFRNRLFMELHRAGVPMIMASDSPQVFNVPGFSIHHEIELMSEAGMSNYEILKTGSVEPAKYMNAEANWGMIKEGMSADFVMVKENPLENLKTMQKPLGLAIGGKWITGEKLQEELDRIEKNHERK</sequence>
<dbReference type="PANTHER" id="PTHR43135:SF3">
    <property type="entry name" value="ALPHA-D-RIBOSE 1-METHYLPHOSPHONATE 5-TRIPHOSPHATE DIPHOSPHATASE"/>
    <property type="match status" value="1"/>
</dbReference>
<dbReference type="RefSeq" id="WP_087939703.1">
    <property type="nucleotide sequence ID" value="NZ_FNAC01000021.1"/>
</dbReference>
<dbReference type="EMBL" id="FNAC01000021">
    <property type="protein sequence ID" value="SDD25667.1"/>
    <property type="molecule type" value="Genomic_DNA"/>
</dbReference>
<dbReference type="SUPFAM" id="SSF51338">
    <property type="entry name" value="Composite domain of metallo-dependent hydrolases"/>
    <property type="match status" value="1"/>
</dbReference>